<keyword evidence="4" id="KW-0645">Protease</keyword>
<evidence type="ECO:0000256" key="10">
    <source>
        <dbReference type="ARBA" id="ARBA00023049"/>
    </source>
</evidence>
<comment type="cofactor">
    <cofactor evidence="1">
        <name>Zn(2+)</name>
        <dbReference type="ChEBI" id="CHEBI:29105"/>
    </cofactor>
</comment>
<feature type="domain" description="Peptidase M50" evidence="13">
    <location>
        <begin position="57"/>
        <end position="127"/>
    </location>
</feature>
<keyword evidence="10" id="KW-0482">Metalloprotease</keyword>
<evidence type="ECO:0000313" key="15">
    <source>
        <dbReference type="Proteomes" id="UP000440694"/>
    </source>
</evidence>
<name>A0A6I3KQK3_9HYPH</name>
<keyword evidence="11 12" id="KW-0472">Membrane</keyword>
<evidence type="ECO:0000256" key="6">
    <source>
        <dbReference type="ARBA" id="ARBA00022723"/>
    </source>
</evidence>
<dbReference type="PANTHER" id="PTHR39188">
    <property type="entry name" value="MEMBRANE-ASSOCIATED ZINC METALLOPROTEASE M50B"/>
    <property type="match status" value="1"/>
</dbReference>
<dbReference type="GO" id="GO:0006508">
    <property type="term" value="P:proteolysis"/>
    <property type="evidence" value="ECO:0007669"/>
    <property type="project" value="UniProtKB-KW"/>
</dbReference>
<evidence type="ECO:0000256" key="2">
    <source>
        <dbReference type="ARBA" id="ARBA00004141"/>
    </source>
</evidence>
<evidence type="ECO:0000256" key="9">
    <source>
        <dbReference type="ARBA" id="ARBA00022989"/>
    </source>
</evidence>
<evidence type="ECO:0000256" key="12">
    <source>
        <dbReference type="SAM" id="Phobius"/>
    </source>
</evidence>
<evidence type="ECO:0000256" key="7">
    <source>
        <dbReference type="ARBA" id="ARBA00022801"/>
    </source>
</evidence>
<evidence type="ECO:0000256" key="11">
    <source>
        <dbReference type="ARBA" id="ARBA00023136"/>
    </source>
</evidence>
<feature type="transmembrane region" description="Helical" evidence="12">
    <location>
        <begin position="186"/>
        <end position="211"/>
    </location>
</feature>
<reference evidence="14 15" key="1">
    <citation type="submission" date="2019-11" db="EMBL/GenBank/DDBJ databases">
        <title>Identification of a novel strain.</title>
        <authorList>
            <person name="Xu Q."/>
            <person name="Wang G."/>
        </authorList>
    </citation>
    <scope>NUCLEOTIDE SEQUENCE [LARGE SCALE GENOMIC DNA]</scope>
    <source>
        <strain evidence="15">xq</strain>
    </source>
</reference>
<keyword evidence="6" id="KW-0479">Metal-binding</keyword>
<comment type="caution">
    <text evidence="14">The sequence shown here is derived from an EMBL/GenBank/DDBJ whole genome shotgun (WGS) entry which is preliminary data.</text>
</comment>
<keyword evidence="5 12" id="KW-0812">Transmembrane</keyword>
<protein>
    <submittedName>
        <fullName evidence="14">Peptidase M50</fullName>
    </submittedName>
</protein>
<dbReference type="GO" id="GO:0046872">
    <property type="term" value="F:metal ion binding"/>
    <property type="evidence" value="ECO:0007669"/>
    <property type="project" value="UniProtKB-KW"/>
</dbReference>
<gene>
    <name evidence="14" type="ORF">GIW81_11630</name>
</gene>
<keyword evidence="9 12" id="KW-1133">Transmembrane helix</keyword>
<comment type="subcellular location">
    <subcellularLocation>
        <location evidence="2">Membrane</location>
        <topology evidence="2">Multi-pass membrane protein</topology>
    </subcellularLocation>
</comment>
<comment type="similarity">
    <text evidence="3">Belongs to the peptidase M50B family.</text>
</comment>
<organism evidence="14 15">
    <name type="scientific">Hyphomicrobium album</name>
    <dbReference type="NCBI Taxonomy" id="2665159"/>
    <lineage>
        <taxon>Bacteria</taxon>
        <taxon>Pseudomonadati</taxon>
        <taxon>Pseudomonadota</taxon>
        <taxon>Alphaproteobacteria</taxon>
        <taxon>Hyphomicrobiales</taxon>
        <taxon>Hyphomicrobiaceae</taxon>
        <taxon>Hyphomicrobium</taxon>
    </lineage>
</organism>
<feature type="transmembrane region" description="Helical" evidence="12">
    <location>
        <begin position="107"/>
        <end position="132"/>
    </location>
</feature>
<dbReference type="GO" id="GO:0016020">
    <property type="term" value="C:membrane"/>
    <property type="evidence" value="ECO:0007669"/>
    <property type="project" value="UniProtKB-SubCell"/>
</dbReference>
<feature type="transmembrane region" description="Helical" evidence="12">
    <location>
        <begin position="152"/>
        <end position="174"/>
    </location>
</feature>
<proteinExistence type="inferred from homology"/>
<evidence type="ECO:0000256" key="4">
    <source>
        <dbReference type="ARBA" id="ARBA00022670"/>
    </source>
</evidence>
<dbReference type="InterPro" id="IPR008915">
    <property type="entry name" value="Peptidase_M50"/>
</dbReference>
<feature type="domain" description="Peptidase M50" evidence="13">
    <location>
        <begin position="155"/>
        <end position="194"/>
    </location>
</feature>
<dbReference type="EMBL" id="WMBQ01000001">
    <property type="protein sequence ID" value="MTD94981.1"/>
    <property type="molecule type" value="Genomic_DNA"/>
</dbReference>
<keyword evidence="7" id="KW-0378">Hydrolase</keyword>
<dbReference type="GO" id="GO:0008237">
    <property type="term" value="F:metallopeptidase activity"/>
    <property type="evidence" value="ECO:0007669"/>
    <property type="project" value="UniProtKB-KW"/>
</dbReference>
<evidence type="ECO:0000256" key="3">
    <source>
        <dbReference type="ARBA" id="ARBA00007931"/>
    </source>
</evidence>
<accession>A0A6I3KQK3</accession>
<sequence length="246" mass="25994">MATLSDIPALRLGRLFGIPIFVDVTFLLAVLTIFFGVVRRQFPSLADYGIVVLLVTAGVFLSILTHELGHALVARRFGLYADEIRIGGFYGLAILAGSPARRIDSILILLAGPLANAINSILLLLALGMPTLTDSLYLGTPMFASPATDVPVLRVSLQWLAYVNVGIVIFNLMPAFPLDGGRIARLLLGNVLADAAAVRLVAGAGLLMGVWSVFGIASYPALLLAGPMLALANYAIWRGELAAPAD</sequence>
<feature type="transmembrane region" description="Helical" evidence="12">
    <location>
        <begin position="45"/>
        <end position="64"/>
    </location>
</feature>
<dbReference type="AlphaFoldDB" id="A0A6I3KQK3"/>
<evidence type="ECO:0000256" key="1">
    <source>
        <dbReference type="ARBA" id="ARBA00001947"/>
    </source>
</evidence>
<evidence type="ECO:0000313" key="14">
    <source>
        <dbReference type="EMBL" id="MTD94981.1"/>
    </source>
</evidence>
<feature type="transmembrane region" description="Helical" evidence="12">
    <location>
        <begin position="84"/>
        <end position="100"/>
    </location>
</feature>
<dbReference type="RefSeq" id="WP_154739337.1">
    <property type="nucleotide sequence ID" value="NZ_WMBQ01000001.1"/>
</dbReference>
<evidence type="ECO:0000259" key="13">
    <source>
        <dbReference type="Pfam" id="PF02163"/>
    </source>
</evidence>
<feature type="transmembrane region" description="Helical" evidence="12">
    <location>
        <begin position="217"/>
        <end position="237"/>
    </location>
</feature>
<feature type="transmembrane region" description="Helical" evidence="12">
    <location>
        <begin position="15"/>
        <end position="38"/>
    </location>
</feature>
<keyword evidence="8" id="KW-0862">Zinc</keyword>
<evidence type="ECO:0000256" key="8">
    <source>
        <dbReference type="ARBA" id="ARBA00022833"/>
    </source>
</evidence>
<evidence type="ECO:0000256" key="5">
    <source>
        <dbReference type="ARBA" id="ARBA00022692"/>
    </source>
</evidence>
<dbReference type="Pfam" id="PF02163">
    <property type="entry name" value="Peptidase_M50"/>
    <property type="match status" value="2"/>
</dbReference>
<dbReference type="PANTHER" id="PTHR39188:SF3">
    <property type="entry name" value="STAGE IV SPORULATION PROTEIN FB"/>
    <property type="match status" value="1"/>
</dbReference>
<dbReference type="Proteomes" id="UP000440694">
    <property type="component" value="Unassembled WGS sequence"/>
</dbReference>
<keyword evidence="15" id="KW-1185">Reference proteome</keyword>